<dbReference type="EMBL" id="JAHKKG010000001">
    <property type="protein sequence ID" value="MBU2662603.1"/>
    <property type="molecule type" value="Genomic_DNA"/>
</dbReference>
<evidence type="ECO:0000313" key="1">
    <source>
        <dbReference type="EMBL" id="MBU2662603.1"/>
    </source>
</evidence>
<gene>
    <name evidence="1" type="ORF">KOI35_03705</name>
</gene>
<evidence type="ECO:0000313" key="2">
    <source>
        <dbReference type="Proteomes" id="UP001519654"/>
    </source>
</evidence>
<dbReference type="RefSeq" id="WP_215784532.1">
    <property type="nucleotide sequence ID" value="NZ_JAHKKG010000001.1"/>
</dbReference>
<comment type="caution">
    <text evidence="1">The sequence shown here is derived from an EMBL/GenBank/DDBJ whole genome shotgun (WGS) entry which is preliminary data.</text>
</comment>
<reference evidence="1 2" key="1">
    <citation type="submission" date="2021-06" db="EMBL/GenBank/DDBJ databases">
        <title>Actinoplanes lichenicola sp. nov., and Actinoplanes ovalisporus sp. nov., isolated from lichen in Thailand.</title>
        <authorList>
            <person name="Saeng-In P."/>
            <person name="Kanchanasin P."/>
            <person name="Yuki M."/>
            <person name="Kudo T."/>
            <person name="Ohkuma M."/>
            <person name="Phongsopitanun W."/>
            <person name="Tanasupawat S."/>
        </authorList>
    </citation>
    <scope>NUCLEOTIDE SEQUENCE [LARGE SCALE GENOMIC DNA]</scope>
    <source>
        <strain evidence="1 2">NBRC 110975</strain>
    </source>
</reference>
<sequence length="313" mass="34709">MEFDRSIGRDELFAQQSERMRRVLAASDMPVFGLAEGLRPAEETFGSLDSTDDRLVAVRLTYGRAAEVETARAEPGPLRETLEHHVRRGGDRFADLEWTEGPATLRVDGHPVAARMLRAGDRWWIVRADRDGVGITVVGRDWHPGEPAVETVTDPIPMLDRRRTPPDYVHHEPEPLPADLAREPHRALAEAALAEAAEQRRWMAEGGPEPALPGYWTTLWAAAVQRQTELSDAPATDAEPAVSAMISELGTLHHEAAWFRDDPVLRRRAVAETLLHGTGLGPDVPSRPAHEAWQRGSSSPEWRAAWAAWAQTP</sequence>
<keyword evidence="2" id="KW-1185">Reference proteome</keyword>
<proteinExistence type="predicted"/>
<name>A0ABS5YGU5_9ACTN</name>
<protein>
    <recommendedName>
        <fullName evidence="3">PE-PGRS family protein</fullName>
    </recommendedName>
</protein>
<evidence type="ECO:0008006" key="3">
    <source>
        <dbReference type="Google" id="ProtNLM"/>
    </source>
</evidence>
<accession>A0ABS5YGU5</accession>
<organism evidence="1 2">
    <name type="scientific">Paractinoplanes bogorensis</name>
    <dbReference type="NCBI Taxonomy" id="1610840"/>
    <lineage>
        <taxon>Bacteria</taxon>
        <taxon>Bacillati</taxon>
        <taxon>Actinomycetota</taxon>
        <taxon>Actinomycetes</taxon>
        <taxon>Micromonosporales</taxon>
        <taxon>Micromonosporaceae</taxon>
        <taxon>Paractinoplanes</taxon>
    </lineage>
</organism>
<dbReference type="Proteomes" id="UP001519654">
    <property type="component" value="Unassembled WGS sequence"/>
</dbReference>